<comment type="caution">
    <text evidence="2">The sequence shown here is derived from an EMBL/GenBank/DDBJ whole genome shotgun (WGS) entry which is preliminary data.</text>
</comment>
<name>A0A0P8CN02_9EURY</name>
<evidence type="ECO:0000313" key="2">
    <source>
        <dbReference type="EMBL" id="KPQ44956.1"/>
    </source>
</evidence>
<organism evidence="2 3">
    <name type="scientific">Candidatus Methanoperedens nitratireducens</name>
    <dbReference type="NCBI Taxonomy" id="1392998"/>
    <lineage>
        <taxon>Archaea</taxon>
        <taxon>Methanobacteriati</taxon>
        <taxon>Methanobacteriota</taxon>
        <taxon>Stenosarchaea group</taxon>
        <taxon>Methanomicrobia</taxon>
        <taxon>Methanosarcinales</taxon>
        <taxon>ANME-2 cluster</taxon>
        <taxon>Candidatus Methanoperedentaceae</taxon>
        <taxon>Candidatus Methanoperedens</taxon>
    </lineage>
</organism>
<dbReference type="Gene3D" id="3.40.50.1010">
    <property type="entry name" value="5'-nuclease"/>
    <property type="match status" value="1"/>
</dbReference>
<dbReference type="AlphaFoldDB" id="A0A0P8CN02"/>
<dbReference type="InterPro" id="IPR029060">
    <property type="entry name" value="PIN-like_dom_sf"/>
</dbReference>
<dbReference type="Proteomes" id="UP000050360">
    <property type="component" value="Unassembled WGS sequence"/>
</dbReference>
<dbReference type="EMBL" id="LKCM01000038">
    <property type="protein sequence ID" value="KPQ44956.1"/>
    <property type="molecule type" value="Genomic_DNA"/>
</dbReference>
<sequence length="147" mass="17596">MFGVYVMKHRIFLDTNVFIFAFEYSDSNSNTIIELLNDEKIEVIISERVIKEVYCYFKKYHDKKLADSFRNYLYKACMIILARDVEDAMKKYSGQIKEKDLEQLAVVKKYGIKYIISLDRDFIGQEEYRTPRQFVELIYGKSKESEF</sequence>
<dbReference type="InterPro" id="IPR002716">
    <property type="entry name" value="PIN_dom"/>
</dbReference>
<dbReference type="CDD" id="cd09854">
    <property type="entry name" value="PIN_VapC-like"/>
    <property type="match status" value="1"/>
</dbReference>
<proteinExistence type="predicted"/>
<feature type="domain" description="PIN" evidence="1">
    <location>
        <begin position="9"/>
        <end position="124"/>
    </location>
</feature>
<reference evidence="2 3" key="1">
    <citation type="submission" date="2015-09" db="EMBL/GenBank/DDBJ databases">
        <title>A metagenomics-based metabolic model of nitrate-dependent anaerobic oxidation of methane by Methanoperedens-like archaea.</title>
        <authorList>
            <person name="Arshad A."/>
            <person name="Speth D.R."/>
            <person name="De Graaf R.M."/>
            <person name="Op Den Camp H.J."/>
            <person name="Jetten M.S."/>
            <person name="Welte C.U."/>
        </authorList>
    </citation>
    <scope>NUCLEOTIDE SEQUENCE [LARGE SCALE GENOMIC DNA]</scope>
</reference>
<gene>
    <name evidence="2" type="ORF">MPEBLZ_00458</name>
</gene>
<evidence type="ECO:0000259" key="1">
    <source>
        <dbReference type="SMART" id="SM00670"/>
    </source>
</evidence>
<dbReference type="SUPFAM" id="SSF88723">
    <property type="entry name" value="PIN domain-like"/>
    <property type="match status" value="1"/>
</dbReference>
<protein>
    <submittedName>
        <fullName evidence="2">PIN domain protein</fullName>
    </submittedName>
</protein>
<dbReference type="Pfam" id="PF01850">
    <property type="entry name" value="PIN"/>
    <property type="match status" value="1"/>
</dbReference>
<accession>A0A0P8CN02</accession>
<evidence type="ECO:0000313" key="3">
    <source>
        <dbReference type="Proteomes" id="UP000050360"/>
    </source>
</evidence>
<dbReference type="SMART" id="SM00670">
    <property type="entry name" value="PINc"/>
    <property type="match status" value="1"/>
</dbReference>